<dbReference type="GO" id="GO:0009704">
    <property type="term" value="P:de-etiolation"/>
    <property type="evidence" value="ECO:0007669"/>
    <property type="project" value="InterPro"/>
</dbReference>
<reference evidence="3 4" key="1">
    <citation type="submission" date="2017-08" db="EMBL/GenBank/DDBJ databases">
        <title>Acidophilic green algal genome provides insights into adaptation to an acidic environment.</title>
        <authorList>
            <person name="Hirooka S."/>
            <person name="Hirose Y."/>
            <person name="Kanesaki Y."/>
            <person name="Higuchi S."/>
            <person name="Fujiwara T."/>
            <person name="Onuma R."/>
            <person name="Era A."/>
            <person name="Ohbayashi R."/>
            <person name="Uzuka A."/>
            <person name="Nozaki H."/>
            <person name="Yoshikawa H."/>
            <person name="Miyagishima S.Y."/>
        </authorList>
    </citation>
    <scope>NUCLEOTIDE SEQUENCE [LARGE SCALE GENOMIC DNA]</scope>
    <source>
        <strain evidence="3 4">NIES-2499</strain>
    </source>
</reference>
<feature type="region of interest" description="Disordered" evidence="1">
    <location>
        <begin position="894"/>
        <end position="913"/>
    </location>
</feature>
<dbReference type="Gene3D" id="3.40.250.10">
    <property type="entry name" value="Rhodanese-like domain"/>
    <property type="match status" value="1"/>
</dbReference>
<dbReference type="PANTHER" id="PTHR34209:SF1">
    <property type="entry name" value="CALCIUM SENSING RECEPTOR, CHLOROPLASTIC"/>
    <property type="match status" value="1"/>
</dbReference>
<dbReference type="GO" id="GO:0090333">
    <property type="term" value="P:regulation of stomatal closure"/>
    <property type="evidence" value="ECO:0007669"/>
    <property type="project" value="InterPro"/>
</dbReference>
<dbReference type="Pfam" id="PF00581">
    <property type="entry name" value="Rhodanese"/>
    <property type="match status" value="1"/>
</dbReference>
<evidence type="ECO:0000313" key="3">
    <source>
        <dbReference type="EMBL" id="GAX84176.1"/>
    </source>
</evidence>
<keyword evidence="4" id="KW-1185">Reference proteome</keyword>
<dbReference type="EMBL" id="BEGY01000118">
    <property type="protein sequence ID" value="GAX84176.1"/>
    <property type="molecule type" value="Genomic_DNA"/>
</dbReference>
<feature type="compositionally biased region" description="Low complexity" evidence="1">
    <location>
        <begin position="781"/>
        <end position="796"/>
    </location>
</feature>
<dbReference type="Gene3D" id="1.20.120.20">
    <property type="entry name" value="Apolipoprotein"/>
    <property type="match status" value="1"/>
</dbReference>
<dbReference type="InterPro" id="IPR044690">
    <property type="entry name" value="CAS_plant"/>
</dbReference>
<feature type="region of interest" description="Disordered" evidence="1">
    <location>
        <begin position="747"/>
        <end position="889"/>
    </location>
</feature>
<organism evidence="3 4">
    <name type="scientific">Chlamydomonas eustigma</name>
    <dbReference type="NCBI Taxonomy" id="1157962"/>
    <lineage>
        <taxon>Eukaryota</taxon>
        <taxon>Viridiplantae</taxon>
        <taxon>Chlorophyta</taxon>
        <taxon>core chlorophytes</taxon>
        <taxon>Chlorophyceae</taxon>
        <taxon>CS clade</taxon>
        <taxon>Chlamydomonadales</taxon>
        <taxon>Chlamydomonadaceae</taxon>
        <taxon>Chlamydomonas</taxon>
    </lineage>
</organism>
<feature type="compositionally biased region" description="Acidic residues" evidence="1">
    <location>
        <begin position="797"/>
        <end position="816"/>
    </location>
</feature>
<feature type="compositionally biased region" description="Basic and acidic residues" evidence="1">
    <location>
        <begin position="824"/>
        <end position="838"/>
    </location>
</feature>
<proteinExistence type="predicted"/>
<feature type="compositionally biased region" description="Polar residues" evidence="1">
    <location>
        <begin position="752"/>
        <end position="768"/>
    </location>
</feature>
<evidence type="ECO:0000313" key="4">
    <source>
        <dbReference type="Proteomes" id="UP000232323"/>
    </source>
</evidence>
<feature type="compositionally biased region" description="Polar residues" evidence="1">
    <location>
        <begin position="75"/>
        <end position="94"/>
    </location>
</feature>
<dbReference type="InterPro" id="IPR036873">
    <property type="entry name" value="Rhodanese-like_dom_sf"/>
</dbReference>
<sequence length="913" mass="95320">MNSIKANHFSSTLSRTKVSFQQRLTPRHVSKAVETSEQSVLTSDFVSTPVIDDIPPIFIEPSSALSIRTVEHSSPPETTYSLTAPSISSYPSGKSLSLKAETESDGFPGMDSFSDVGSQAAEAISKASEKASSAAGELVGSMNSLLSSLGKQVKDMASEEAGVKVEDVSGSATSLITTNLREEVVGSSSEPAEAAARELNSSITSLISGFVDQLGDVTEETESAAYEVSGSVTSLISGLVDQLGDVTGDIGSATDELTGNVTSFISGLGDQLEVVTGSTGASVIELASDVSSMLSGIEDQAMSNVSSELLSSSFEEASGALIGTVSESASALTSTVSESASSLKEASETLTSTMTEATSSAAEAMSEVTDSLTLSMSAATQDVLEKVEEQAAAVQDLLQEVVAEFGDVREGAASAVAETVEELQLTANGSLQQILGVLPPDVRETVLAVVAVVTAAVSSVSDTATHYPRESAVAAAVVAVPVIMGVIKAGKPEGYSGDIEPALVRALLQEDIEALAELDPSLYRRLQKNAVGKNLDYVLIDIREDEEREGKGRPELKLGARFKVAALPLSTADTLISPDLARRGRNMEVLKLDIAAAIIAGLKEVKSQLANVVIMDNTGSSKAREVARALRREGVFQAYVMKGGYQQWVSQDLPTSEGATYETNASLLIKDEVEFLTEKAQATWEEVKKPEVGLPILGGTVVGSIALINYHTTLQVIGLWVLASSVYNGTAFSFASNSVSTIAKLVGGGGSSKSTEPNSKEQALSLSTAGVGASRESNVAQSPSSPTTMQSSSQEQQFDDSEDMEDGPSDTPDEASEVVNTNESVHEQEQPDKLKEECSAQVLVESEAKSSMPSEEGHEVTSENNQAGSVHGKEHAAEEESSLGQDAARVVTENSASWISDTSQTATPSRALS</sequence>
<dbReference type="SUPFAM" id="SSF52821">
    <property type="entry name" value="Rhodanese/Cell cycle control phosphatase"/>
    <property type="match status" value="1"/>
</dbReference>
<protein>
    <recommendedName>
        <fullName evidence="2">Rhodanese domain-containing protein</fullName>
    </recommendedName>
</protein>
<gene>
    <name evidence="3" type="ORF">CEUSTIGMA_g11599.t1</name>
</gene>
<dbReference type="OrthoDB" id="551300at2759"/>
<dbReference type="PROSITE" id="PS50206">
    <property type="entry name" value="RHODANESE_3"/>
    <property type="match status" value="1"/>
</dbReference>
<dbReference type="CDD" id="cd00158">
    <property type="entry name" value="RHOD"/>
    <property type="match status" value="1"/>
</dbReference>
<feature type="region of interest" description="Disordered" evidence="1">
    <location>
        <begin position="70"/>
        <end position="94"/>
    </location>
</feature>
<evidence type="ECO:0000256" key="1">
    <source>
        <dbReference type="SAM" id="MobiDB-lite"/>
    </source>
</evidence>
<accession>A0A250XMD2</accession>
<dbReference type="InterPro" id="IPR001763">
    <property type="entry name" value="Rhodanese-like_dom"/>
</dbReference>
<dbReference type="Proteomes" id="UP000232323">
    <property type="component" value="Unassembled WGS sequence"/>
</dbReference>
<dbReference type="GO" id="GO:0071277">
    <property type="term" value="P:cellular response to calcium ion"/>
    <property type="evidence" value="ECO:0007669"/>
    <property type="project" value="InterPro"/>
</dbReference>
<comment type="caution">
    <text evidence="3">The sequence shown here is derived from an EMBL/GenBank/DDBJ whole genome shotgun (WGS) entry which is preliminary data.</text>
</comment>
<evidence type="ECO:0000259" key="2">
    <source>
        <dbReference type="PROSITE" id="PS50206"/>
    </source>
</evidence>
<feature type="domain" description="Rhodanese" evidence="2">
    <location>
        <begin position="612"/>
        <end position="657"/>
    </location>
</feature>
<dbReference type="AlphaFoldDB" id="A0A250XMD2"/>
<dbReference type="PANTHER" id="PTHR34209">
    <property type="entry name" value="RHODANESE/CELL CYCLE CONTROL PHOSPHATASE SUPERFAMILY PROTEIN"/>
    <property type="match status" value="1"/>
</dbReference>
<name>A0A250XMD2_9CHLO</name>